<dbReference type="EMBL" id="AGCI01000110">
    <property type="protein sequence ID" value="EHM37965.1"/>
    <property type="molecule type" value="Genomic_DNA"/>
</dbReference>
<gene>
    <name evidence="3" type="ORF">HMPREF0454_04596</name>
</gene>
<name>G9YD85_HAFAL</name>
<reference evidence="3 4" key="1">
    <citation type="submission" date="2011-08" db="EMBL/GenBank/DDBJ databases">
        <authorList>
            <person name="Weinstock G."/>
            <person name="Sodergren E."/>
            <person name="Clifton S."/>
            <person name="Fulton L."/>
            <person name="Fulton B."/>
            <person name="Courtney L."/>
            <person name="Fronick C."/>
            <person name="Harrison M."/>
            <person name="Strong C."/>
            <person name="Farmer C."/>
            <person name="Delahaunty K."/>
            <person name="Markovic C."/>
            <person name="Hall O."/>
            <person name="Minx P."/>
            <person name="Tomlinson C."/>
            <person name="Mitreva M."/>
            <person name="Hou S."/>
            <person name="Chen J."/>
            <person name="Wollam A."/>
            <person name="Pepin K.H."/>
            <person name="Johnson M."/>
            <person name="Bhonagiri V."/>
            <person name="Zhang X."/>
            <person name="Suruliraj S."/>
            <person name="Warren W."/>
            <person name="Chinwalla A."/>
            <person name="Mardis E.R."/>
            <person name="Wilson R.K."/>
        </authorList>
    </citation>
    <scope>NUCLEOTIDE SEQUENCE [LARGE SCALE GENOMIC DNA]</scope>
    <source>
        <strain evidence="3 4">ATCC 51873</strain>
    </source>
</reference>
<dbReference type="PATRIC" id="fig|1002364.3.peg.4129"/>
<feature type="compositionally biased region" description="Polar residues" evidence="1">
    <location>
        <begin position="159"/>
        <end position="172"/>
    </location>
</feature>
<dbReference type="NCBIfam" id="TIGR03354">
    <property type="entry name" value="VI_FHA"/>
    <property type="match status" value="1"/>
</dbReference>
<comment type="caution">
    <text evidence="3">The sequence shown here is derived from an EMBL/GenBank/DDBJ whole genome shotgun (WGS) entry which is preliminary data.</text>
</comment>
<sequence length="435" mass="48590">MDRSNDMDTFSPSSAKLTLYIKDVKALRGSVERMHSFTTDGGSFGSEPSGIGNHWQLQDSAMKVRALNAYIAWNDGQFCLQDLIGNCLINNSVHGCPPEKLIALSQGDTITIGDLILTAHLQLTAHSQSAPDYLQLQNIISTEATNNVNRVIDEPTSVSASQHHSYLPSQESAMHPYEPSTLGLSRNSVADNSATSLLDNPFPHRVEPPLTSQEEHMMDDEYLDVPAPYVPSVSELESNADIFENVALTPVLRGLGEFLPFRNSQVANGFLEEAGRTLQAVVKGLLALNQTQQVANKQLQPIEDNPLRLGLNFQETVAVLYGEQKSQVHLTPSSAVTESLTHMRLHYQASSQATEAALSAVIQSFSPDVLITRFQRYRRDHMVNPNDPNWIWNMYQHYFNELLSGRQIGVEKLFHEVYEQVYDKTLRQLQEEEAR</sequence>
<evidence type="ECO:0000259" key="2">
    <source>
        <dbReference type="Pfam" id="PF20232"/>
    </source>
</evidence>
<dbReference type="AlphaFoldDB" id="G9YD85"/>
<evidence type="ECO:0000313" key="3">
    <source>
        <dbReference type="EMBL" id="EHM37965.1"/>
    </source>
</evidence>
<proteinExistence type="predicted"/>
<evidence type="ECO:0000313" key="4">
    <source>
        <dbReference type="Proteomes" id="UP000005959"/>
    </source>
</evidence>
<feature type="region of interest" description="Disordered" evidence="1">
    <location>
        <begin position="159"/>
        <end position="180"/>
    </location>
</feature>
<organism evidence="3 4">
    <name type="scientific">Hafnia alvei ATCC 51873</name>
    <dbReference type="NCBI Taxonomy" id="1002364"/>
    <lineage>
        <taxon>Bacteria</taxon>
        <taxon>Pseudomonadati</taxon>
        <taxon>Pseudomonadota</taxon>
        <taxon>Gammaproteobacteria</taxon>
        <taxon>Enterobacterales</taxon>
        <taxon>Hafniaceae</taxon>
        <taxon>Hafnia</taxon>
    </lineage>
</organism>
<dbReference type="InterPro" id="IPR046883">
    <property type="entry name" value="T6SS_FHA_C"/>
</dbReference>
<feature type="domain" description="Type VI secretion system FHA" evidence="2">
    <location>
        <begin position="264"/>
        <end position="424"/>
    </location>
</feature>
<accession>G9YD85</accession>
<evidence type="ECO:0000256" key="1">
    <source>
        <dbReference type="SAM" id="MobiDB-lite"/>
    </source>
</evidence>
<dbReference type="Pfam" id="PF20232">
    <property type="entry name" value="T6SS_FHA_C"/>
    <property type="match status" value="1"/>
</dbReference>
<dbReference type="Proteomes" id="UP000005959">
    <property type="component" value="Unassembled WGS sequence"/>
</dbReference>
<dbReference type="HOGENOM" id="CLU_051329_1_0_6"/>
<protein>
    <submittedName>
        <fullName evidence="3">Type VI secretion system FHA domain protein</fullName>
    </submittedName>
</protein>
<dbReference type="InterPro" id="IPR017735">
    <property type="entry name" value="T6SS_FHA"/>
</dbReference>